<dbReference type="GO" id="GO:0004553">
    <property type="term" value="F:hydrolase activity, hydrolyzing O-glycosyl compounds"/>
    <property type="evidence" value="ECO:0007669"/>
    <property type="project" value="InterPro"/>
</dbReference>
<dbReference type="GO" id="GO:0010312">
    <property type="term" value="P:detoxification of zinc ion"/>
    <property type="evidence" value="ECO:0007669"/>
    <property type="project" value="TreeGrafter"/>
</dbReference>
<keyword evidence="11" id="KW-1185">Reference proteome</keyword>
<dbReference type="Pfam" id="PF01545">
    <property type="entry name" value="Cation_efflux"/>
    <property type="match status" value="1"/>
</dbReference>
<dbReference type="PANTHER" id="PTHR45820:SF4">
    <property type="entry name" value="ZINC TRANSPORTER 63C, ISOFORM F"/>
    <property type="match status" value="1"/>
</dbReference>
<dbReference type="AlphaFoldDB" id="A0A8S4RQA2"/>
<dbReference type="OrthoDB" id="29444at2759"/>
<dbReference type="EMBL" id="CAKXAJ010025439">
    <property type="protein sequence ID" value="CAH2239555.1"/>
    <property type="molecule type" value="Genomic_DNA"/>
</dbReference>
<dbReference type="Pfam" id="PF00232">
    <property type="entry name" value="Glyco_hydro_1"/>
    <property type="match status" value="1"/>
</dbReference>
<evidence type="ECO:0000256" key="2">
    <source>
        <dbReference type="ARBA" id="ARBA00008873"/>
    </source>
</evidence>
<dbReference type="SUPFAM" id="SSF51445">
    <property type="entry name" value="(Trans)glycosidases"/>
    <property type="match status" value="1"/>
</dbReference>
<gene>
    <name evidence="10" type="primary">jg21557</name>
    <name evidence="10" type="ORF">PAEG_LOCUS16254</name>
</gene>
<dbReference type="InterPro" id="IPR027469">
    <property type="entry name" value="Cation_efflux_TMD_sf"/>
</dbReference>
<dbReference type="PRINTS" id="PR00131">
    <property type="entry name" value="GLHYDRLASE1"/>
</dbReference>
<feature type="transmembrane region" description="Helical" evidence="8">
    <location>
        <begin position="37"/>
        <end position="56"/>
    </location>
</feature>
<evidence type="ECO:0000256" key="6">
    <source>
        <dbReference type="ARBA" id="ARBA00023136"/>
    </source>
</evidence>
<name>A0A8S4RQA2_9NEOP</name>
<dbReference type="PANTHER" id="PTHR45820">
    <property type="entry name" value="FI23527P1"/>
    <property type="match status" value="1"/>
</dbReference>
<dbReference type="GO" id="GO:0005385">
    <property type="term" value="F:zinc ion transmembrane transporter activity"/>
    <property type="evidence" value="ECO:0007669"/>
    <property type="project" value="TreeGrafter"/>
</dbReference>
<comment type="subcellular location">
    <subcellularLocation>
        <location evidence="1">Membrane</location>
        <topology evidence="1">Multi-pass membrane protein</topology>
    </subcellularLocation>
</comment>
<dbReference type="Gene3D" id="3.20.20.80">
    <property type="entry name" value="Glycosidases"/>
    <property type="match status" value="1"/>
</dbReference>
<evidence type="ECO:0000256" key="4">
    <source>
        <dbReference type="ARBA" id="ARBA00022833"/>
    </source>
</evidence>
<sequence>MSKFGGKKCRLLSMLWLTGTFFFVELIVGYMTNSMALVADSFHMLSDVAALVIAFLSVKMSPKKWSKNTFGWARAEVLGALVNAVFLVALCFSITVEAVQRFIKPEIIHNAQLLVAVGTLGLILNIVGLFLFHEHGSSHGHTHGGVPPPANVRHLTEIVNSNADMALGHAATDTEETDEMVPPKVDKIPSKQAPRANSDPGHLNMKGVFLHVLSDALGFPPDVVEPWGSSHGELSRSPHSPGDAVATPQVVSGGGVLPKNENENEGFCSFYTFVLLYAVVPFGFRRLLKWITTTYNNVPIIVTENGYADFSGVEDTARVSYYCHYLNSLLHAIHEDKSNVQGYFAWSLMDNWEWDDGFVSRFGLYLVDFNSPNKTRTPKHSAKLYAKVVSSRGLPPDYDPEDFTAFSGASILVPTIIPMLPLYRLLI</sequence>
<feature type="transmembrane region" description="Helical" evidence="8">
    <location>
        <begin position="267"/>
        <end position="284"/>
    </location>
</feature>
<dbReference type="Gene3D" id="1.20.1510.10">
    <property type="entry name" value="Cation efflux protein transmembrane domain"/>
    <property type="match status" value="1"/>
</dbReference>
<evidence type="ECO:0000256" key="5">
    <source>
        <dbReference type="ARBA" id="ARBA00022989"/>
    </source>
</evidence>
<keyword evidence="4" id="KW-0862">Zinc</keyword>
<evidence type="ECO:0000256" key="3">
    <source>
        <dbReference type="ARBA" id="ARBA00022692"/>
    </source>
</evidence>
<evidence type="ECO:0000256" key="1">
    <source>
        <dbReference type="ARBA" id="ARBA00004141"/>
    </source>
</evidence>
<dbReference type="SUPFAM" id="SSF161111">
    <property type="entry name" value="Cation efflux protein transmembrane domain-like"/>
    <property type="match status" value="1"/>
</dbReference>
<feature type="domain" description="Cation efflux protein transmembrane" evidence="9">
    <location>
        <begin position="13"/>
        <end position="218"/>
    </location>
</feature>
<dbReference type="InterPro" id="IPR002524">
    <property type="entry name" value="Cation_efflux"/>
</dbReference>
<evidence type="ECO:0000256" key="8">
    <source>
        <dbReference type="SAM" id="Phobius"/>
    </source>
</evidence>
<dbReference type="Proteomes" id="UP000838756">
    <property type="component" value="Unassembled WGS sequence"/>
</dbReference>
<dbReference type="GO" id="GO:0005975">
    <property type="term" value="P:carbohydrate metabolic process"/>
    <property type="evidence" value="ECO:0007669"/>
    <property type="project" value="InterPro"/>
</dbReference>
<accession>A0A8S4RQA2</accession>
<protein>
    <submittedName>
        <fullName evidence="10">Jg21557 protein</fullName>
    </submittedName>
</protein>
<keyword evidence="5 8" id="KW-1133">Transmembrane helix</keyword>
<evidence type="ECO:0000313" key="11">
    <source>
        <dbReference type="Proteomes" id="UP000838756"/>
    </source>
</evidence>
<dbReference type="GO" id="GO:0006882">
    <property type="term" value="P:intracellular zinc ion homeostasis"/>
    <property type="evidence" value="ECO:0007669"/>
    <property type="project" value="TreeGrafter"/>
</dbReference>
<feature type="transmembrane region" description="Helical" evidence="8">
    <location>
        <begin position="403"/>
        <end position="423"/>
    </location>
</feature>
<comment type="similarity">
    <text evidence="2">Belongs to the cation diffusion facilitator (CDF) transporter (TC 2.A.4) family. SLC30A subfamily.</text>
</comment>
<keyword evidence="6 8" id="KW-0472">Membrane</keyword>
<dbReference type="NCBIfam" id="TIGR01297">
    <property type="entry name" value="CDF"/>
    <property type="match status" value="1"/>
</dbReference>
<dbReference type="InterPro" id="IPR017853">
    <property type="entry name" value="GH"/>
</dbReference>
<evidence type="ECO:0000256" key="7">
    <source>
        <dbReference type="SAM" id="MobiDB-lite"/>
    </source>
</evidence>
<evidence type="ECO:0000313" key="10">
    <source>
        <dbReference type="EMBL" id="CAH2239555.1"/>
    </source>
</evidence>
<feature type="transmembrane region" description="Helical" evidence="8">
    <location>
        <begin position="77"/>
        <end position="99"/>
    </location>
</feature>
<dbReference type="GO" id="GO:0016020">
    <property type="term" value="C:membrane"/>
    <property type="evidence" value="ECO:0007669"/>
    <property type="project" value="UniProtKB-SubCell"/>
</dbReference>
<dbReference type="InterPro" id="IPR058533">
    <property type="entry name" value="Cation_efflux_TM"/>
</dbReference>
<comment type="caution">
    <text evidence="10">The sequence shown here is derived from an EMBL/GenBank/DDBJ whole genome shotgun (WGS) entry which is preliminary data.</text>
</comment>
<organism evidence="10 11">
    <name type="scientific">Pararge aegeria aegeria</name>
    <dbReference type="NCBI Taxonomy" id="348720"/>
    <lineage>
        <taxon>Eukaryota</taxon>
        <taxon>Metazoa</taxon>
        <taxon>Ecdysozoa</taxon>
        <taxon>Arthropoda</taxon>
        <taxon>Hexapoda</taxon>
        <taxon>Insecta</taxon>
        <taxon>Pterygota</taxon>
        <taxon>Neoptera</taxon>
        <taxon>Endopterygota</taxon>
        <taxon>Lepidoptera</taxon>
        <taxon>Glossata</taxon>
        <taxon>Ditrysia</taxon>
        <taxon>Papilionoidea</taxon>
        <taxon>Nymphalidae</taxon>
        <taxon>Satyrinae</taxon>
        <taxon>Satyrini</taxon>
        <taxon>Parargina</taxon>
        <taxon>Pararge</taxon>
    </lineage>
</organism>
<feature type="region of interest" description="Disordered" evidence="7">
    <location>
        <begin position="173"/>
        <end position="199"/>
    </location>
</feature>
<evidence type="ECO:0000259" key="9">
    <source>
        <dbReference type="Pfam" id="PF01545"/>
    </source>
</evidence>
<keyword evidence="3 8" id="KW-0812">Transmembrane</keyword>
<feature type="transmembrane region" description="Helical" evidence="8">
    <location>
        <begin position="111"/>
        <end position="132"/>
    </location>
</feature>
<dbReference type="InterPro" id="IPR001360">
    <property type="entry name" value="Glyco_hydro_1"/>
</dbReference>
<feature type="transmembrane region" description="Helical" evidence="8">
    <location>
        <begin position="12"/>
        <end position="31"/>
    </location>
</feature>
<reference evidence="10" key="1">
    <citation type="submission" date="2022-03" db="EMBL/GenBank/DDBJ databases">
        <authorList>
            <person name="Lindestad O."/>
        </authorList>
    </citation>
    <scope>NUCLEOTIDE SEQUENCE</scope>
</reference>
<proteinExistence type="inferred from homology"/>